<comment type="caution">
    <text evidence="4">The sequence shown here is derived from an EMBL/GenBank/DDBJ whole genome shotgun (WGS) entry which is preliminary data.</text>
</comment>
<proteinExistence type="predicted"/>
<dbReference type="EMBL" id="JACRDE010000150">
    <property type="protein sequence ID" value="MBI5248858.1"/>
    <property type="molecule type" value="Genomic_DNA"/>
</dbReference>
<reference evidence="4" key="1">
    <citation type="submission" date="2020-07" db="EMBL/GenBank/DDBJ databases">
        <title>Huge and variable diversity of episymbiotic CPR bacteria and DPANN archaea in groundwater ecosystems.</title>
        <authorList>
            <person name="He C.Y."/>
            <person name="Keren R."/>
            <person name="Whittaker M."/>
            <person name="Farag I.F."/>
            <person name="Doudna J."/>
            <person name="Cate J.H.D."/>
            <person name="Banfield J.F."/>
        </authorList>
    </citation>
    <scope>NUCLEOTIDE SEQUENCE</scope>
    <source>
        <strain evidence="4">NC_groundwater_1664_Pr3_B-0.1um_52_9</strain>
    </source>
</reference>
<dbReference type="Proteomes" id="UP000807825">
    <property type="component" value="Unassembled WGS sequence"/>
</dbReference>
<accession>A0A9D6UYY8</accession>
<name>A0A9D6UYY8_9BACT</name>
<feature type="signal peptide" evidence="2">
    <location>
        <begin position="1"/>
        <end position="21"/>
    </location>
</feature>
<evidence type="ECO:0000313" key="4">
    <source>
        <dbReference type="EMBL" id="MBI5248858.1"/>
    </source>
</evidence>
<feature type="domain" description="SbsA Ig-like" evidence="3">
    <location>
        <begin position="30"/>
        <end position="133"/>
    </location>
</feature>
<dbReference type="InterPro" id="IPR032812">
    <property type="entry name" value="SbsA_Ig"/>
</dbReference>
<gene>
    <name evidence="4" type="ORF">HY912_05130</name>
</gene>
<dbReference type="Pfam" id="PF13205">
    <property type="entry name" value="Big_5"/>
    <property type="match status" value="1"/>
</dbReference>
<keyword evidence="1 2" id="KW-0732">Signal</keyword>
<evidence type="ECO:0000259" key="3">
    <source>
        <dbReference type="Pfam" id="PF13205"/>
    </source>
</evidence>
<dbReference type="AlphaFoldDB" id="A0A9D6UYY8"/>
<evidence type="ECO:0000313" key="5">
    <source>
        <dbReference type="Proteomes" id="UP000807825"/>
    </source>
</evidence>
<feature type="chain" id="PRO_5039687971" evidence="2">
    <location>
        <begin position="22"/>
        <end position="134"/>
    </location>
</feature>
<evidence type="ECO:0000256" key="2">
    <source>
        <dbReference type="SAM" id="SignalP"/>
    </source>
</evidence>
<evidence type="ECO:0000256" key="1">
    <source>
        <dbReference type="ARBA" id="ARBA00022729"/>
    </source>
</evidence>
<protein>
    <submittedName>
        <fullName evidence="4">Ig-like domain-containing protein</fullName>
    </submittedName>
</protein>
<sequence length="134" mass="14865">MKTVWAVLVCSALLGGGIAWGEAASVKSLPPSVIKTIPECGDKNVDAAATPQIKVTFSKDMMDGSWSWSQISDETFPKTMGKPKYLDDKRTCVIDAKLEPKKTYVIWINSDKFRNFKDEEANSAVPYLLVFQTK</sequence>
<organism evidence="4 5">
    <name type="scientific">Desulfomonile tiedjei</name>
    <dbReference type="NCBI Taxonomy" id="2358"/>
    <lineage>
        <taxon>Bacteria</taxon>
        <taxon>Pseudomonadati</taxon>
        <taxon>Thermodesulfobacteriota</taxon>
        <taxon>Desulfomonilia</taxon>
        <taxon>Desulfomonilales</taxon>
        <taxon>Desulfomonilaceae</taxon>
        <taxon>Desulfomonile</taxon>
    </lineage>
</organism>